<keyword evidence="2" id="KW-1185">Reference proteome</keyword>
<dbReference type="Proteomes" id="UP000297777">
    <property type="component" value="Unassembled WGS sequence"/>
</dbReference>
<proteinExistence type="predicted"/>
<gene>
    <name evidence="1" type="ORF">BTUL_0238g00060</name>
</gene>
<evidence type="ECO:0000313" key="1">
    <source>
        <dbReference type="EMBL" id="TGO07903.1"/>
    </source>
</evidence>
<accession>A0A4Z1EBF0</accession>
<reference evidence="1 2" key="1">
    <citation type="submission" date="2017-12" db="EMBL/GenBank/DDBJ databases">
        <title>Comparative genomics of Botrytis spp.</title>
        <authorList>
            <person name="Valero-Jimenez C.A."/>
            <person name="Tapia P."/>
            <person name="Veloso J."/>
            <person name="Silva-Moreno E."/>
            <person name="Staats M."/>
            <person name="Valdes J.H."/>
            <person name="Van Kan J.A.L."/>
        </authorList>
    </citation>
    <scope>NUCLEOTIDE SEQUENCE [LARGE SCALE GENOMIC DNA]</scope>
    <source>
        <strain evidence="1 2">Bt9001</strain>
    </source>
</reference>
<dbReference type="EMBL" id="PQXH01000238">
    <property type="protein sequence ID" value="TGO07903.1"/>
    <property type="molecule type" value="Genomic_DNA"/>
</dbReference>
<evidence type="ECO:0000313" key="2">
    <source>
        <dbReference type="Proteomes" id="UP000297777"/>
    </source>
</evidence>
<name>A0A4Z1EBF0_9HELO</name>
<protein>
    <submittedName>
        <fullName evidence="1">Uncharacterized protein</fullName>
    </submittedName>
</protein>
<dbReference type="AlphaFoldDB" id="A0A4Z1EBF0"/>
<comment type="caution">
    <text evidence="1">The sequence shown here is derived from an EMBL/GenBank/DDBJ whole genome shotgun (WGS) entry which is preliminary data.</text>
</comment>
<sequence length="88" mass="9462">MKFVITTFCCNVQSNRRPLRRVFTGCPITLGSRKNKKSGYEIECVISPGRGEANDGVISDSTDADVAVAARGADDASHGVTMIIRVTE</sequence>
<organism evidence="1 2">
    <name type="scientific">Botrytis tulipae</name>
    <dbReference type="NCBI Taxonomy" id="87230"/>
    <lineage>
        <taxon>Eukaryota</taxon>
        <taxon>Fungi</taxon>
        <taxon>Dikarya</taxon>
        <taxon>Ascomycota</taxon>
        <taxon>Pezizomycotina</taxon>
        <taxon>Leotiomycetes</taxon>
        <taxon>Helotiales</taxon>
        <taxon>Sclerotiniaceae</taxon>
        <taxon>Botrytis</taxon>
    </lineage>
</organism>